<protein>
    <submittedName>
        <fullName evidence="4">ABC transporter ATP-binding protein</fullName>
    </submittedName>
</protein>
<dbReference type="InterPro" id="IPR003439">
    <property type="entry name" value="ABC_transporter-like_ATP-bd"/>
</dbReference>
<keyword evidence="1" id="KW-0547">Nucleotide-binding</keyword>
<dbReference type="Gene3D" id="3.40.50.300">
    <property type="entry name" value="P-loop containing nucleotide triphosphate hydrolases"/>
    <property type="match status" value="1"/>
</dbReference>
<evidence type="ECO:0000313" key="4">
    <source>
        <dbReference type="EMBL" id="USQ81732.1"/>
    </source>
</evidence>
<evidence type="ECO:0000313" key="5">
    <source>
        <dbReference type="Proteomes" id="UP001056455"/>
    </source>
</evidence>
<dbReference type="Pfam" id="PF00005">
    <property type="entry name" value="ABC_tran"/>
    <property type="match status" value="1"/>
</dbReference>
<keyword evidence="2 4" id="KW-0067">ATP-binding</keyword>
<dbReference type="RefSeq" id="WP_252595268.1">
    <property type="nucleotide sequence ID" value="NZ_CP099489.1"/>
</dbReference>
<dbReference type="SUPFAM" id="SSF52540">
    <property type="entry name" value="P-loop containing nucleoside triphosphate hydrolases"/>
    <property type="match status" value="1"/>
</dbReference>
<proteinExistence type="predicted"/>
<evidence type="ECO:0000256" key="2">
    <source>
        <dbReference type="ARBA" id="ARBA00022840"/>
    </source>
</evidence>
<dbReference type="EMBL" id="CP099489">
    <property type="protein sequence ID" value="USQ81732.1"/>
    <property type="molecule type" value="Genomic_DNA"/>
</dbReference>
<organism evidence="4 5">
    <name type="scientific">Ornithinimicrobium faecis</name>
    <dbReference type="NCBI Taxonomy" id="2934158"/>
    <lineage>
        <taxon>Bacteria</taxon>
        <taxon>Bacillati</taxon>
        <taxon>Actinomycetota</taxon>
        <taxon>Actinomycetes</taxon>
        <taxon>Micrococcales</taxon>
        <taxon>Ornithinimicrobiaceae</taxon>
        <taxon>Ornithinimicrobium</taxon>
    </lineage>
</organism>
<sequence>MTQTAVQPTATGGQEFVLVVDSLVRRFGDLTAVDGVSFTVAPGETYGLLGPNGAGKTTTISMVAGLLEADEGSVTVMGQQMGPKKVAPKRHLGLVPQDLAIYPDLSARENLNFFGKLQGLTGGELKSRVGQVLELTGLTDRAKGPTKDFSGGMKRRLNIGIGLLHKPTLLILDEPTVGVDPQSRNAILESVEALADEGMAVIYTTHYMEEAERLCDRIGIIDSGTLQAEGTRDELIRLTGGVDNIELSGSGDTTTAAEALLRLDSVAQANPERGHLQLTVHDAPTAVAQIVTTATSSGMQLSDVQISRPNLESVFLHLTGKALRD</sequence>
<dbReference type="PROSITE" id="PS00211">
    <property type="entry name" value="ABC_TRANSPORTER_1"/>
    <property type="match status" value="1"/>
</dbReference>
<gene>
    <name evidence="4" type="ORF">NF556_08835</name>
</gene>
<dbReference type="PANTHER" id="PTHR43582">
    <property type="entry name" value="LINEARMYCIN RESISTANCE ATP-BINDING PROTEIN LNRL"/>
    <property type="match status" value="1"/>
</dbReference>
<dbReference type="Proteomes" id="UP001056455">
    <property type="component" value="Chromosome"/>
</dbReference>
<evidence type="ECO:0000259" key="3">
    <source>
        <dbReference type="PROSITE" id="PS50893"/>
    </source>
</evidence>
<dbReference type="SMART" id="SM00382">
    <property type="entry name" value="AAA"/>
    <property type="match status" value="1"/>
</dbReference>
<dbReference type="PROSITE" id="PS50893">
    <property type="entry name" value="ABC_TRANSPORTER_2"/>
    <property type="match status" value="1"/>
</dbReference>
<keyword evidence="5" id="KW-1185">Reference proteome</keyword>
<dbReference type="PANTHER" id="PTHR43582:SF2">
    <property type="entry name" value="LINEARMYCIN RESISTANCE ATP-BINDING PROTEIN LNRL"/>
    <property type="match status" value="1"/>
</dbReference>
<feature type="domain" description="ABC transporter" evidence="3">
    <location>
        <begin position="18"/>
        <end position="248"/>
    </location>
</feature>
<dbReference type="InterPro" id="IPR003593">
    <property type="entry name" value="AAA+_ATPase"/>
</dbReference>
<dbReference type="GO" id="GO:0005524">
    <property type="term" value="F:ATP binding"/>
    <property type="evidence" value="ECO:0007669"/>
    <property type="project" value="UniProtKB-KW"/>
</dbReference>
<accession>A0ABY4Z035</accession>
<reference evidence="4" key="1">
    <citation type="submission" date="2022-06" db="EMBL/GenBank/DDBJ databases">
        <title>Ornithinimicrobium HY1793.</title>
        <authorList>
            <person name="Huang Y."/>
        </authorList>
    </citation>
    <scope>NUCLEOTIDE SEQUENCE</scope>
    <source>
        <strain evidence="4">HY1793</strain>
    </source>
</reference>
<dbReference type="InterPro" id="IPR027417">
    <property type="entry name" value="P-loop_NTPase"/>
</dbReference>
<name>A0ABY4Z035_9MICO</name>
<dbReference type="InterPro" id="IPR017871">
    <property type="entry name" value="ABC_transporter-like_CS"/>
</dbReference>
<evidence type="ECO:0000256" key="1">
    <source>
        <dbReference type="ARBA" id="ARBA00022741"/>
    </source>
</evidence>